<organism evidence="2 3">
    <name type="scientific">Portunus trituberculatus</name>
    <name type="common">Swimming crab</name>
    <name type="synonym">Neptunus trituberculatus</name>
    <dbReference type="NCBI Taxonomy" id="210409"/>
    <lineage>
        <taxon>Eukaryota</taxon>
        <taxon>Metazoa</taxon>
        <taxon>Ecdysozoa</taxon>
        <taxon>Arthropoda</taxon>
        <taxon>Crustacea</taxon>
        <taxon>Multicrustacea</taxon>
        <taxon>Malacostraca</taxon>
        <taxon>Eumalacostraca</taxon>
        <taxon>Eucarida</taxon>
        <taxon>Decapoda</taxon>
        <taxon>Pleocyemata</taxon>
        <taxon>Brachyura</taxon>
        <taxon>Eubrachyura</taxon>
        <taxon>Portunoidea</taxon>
        <taxon>Portunidae</taxon>
        <taxon>Portuninae</taxon>
        <taxon>Portunus</taxon>
    </lineage>
</organism>
<proteinExistence type="predicted"/>
<feature type="compositionally biased region" description="Polar residues" evidence="1">
    <location>
        <begin position="7"/>
        <end position="25"/>
    </location>
</feature>
<protein>
    <submittedName>
        <fullName evidence="2">Uncharacterized protein</fullName>
    </submittedName>
</protein>
<gene>
    <name evidence="2" type="ORF">E2C01_058285</name>
</gene>
<evidence type="ECO:0000313" key="3">
    <source>
        <dbReference type="Proteomes" id="UP000324222"/>
    </source>
</evidence>
<evidence type="ECO:0000256" key="1">
    <source>
        <dbReference type="SAM" id="MobiDB-lite"/>
    </source>
</evidence>
<comment type="caution">
    <text evidence="2">The sequence shown here is derived from an EMBL/GenBank/DDBJ whole genome shotgun (WGS) entry which is preliminary data.</text>
</comment>
<evidence type="ECO:0000313" key="2">
    <source>
        <dbReference type="EMBL" id="MPC64174.1"/>
    </source>
</evidence>
<name>A0A5B7H5N5_PORTR</name>
<reference evidence="2 3" key="1">
    <citation type="submission" date="2019-05" db="EMBL/GenBank/DDBJ databases">
        <title>Another draft genome of Portunus trituberculatus and its Hox gene families provides insights of decapod evolution.</title>
        <authorList>
            <person name="Jeong J.-H."/>
            <person name="Song I."/>
            <person name="Kim S."/>
            <person name="Choi T."/>
            <person name="Kim D."/>
            <person name="Ryu S."/>
            <person name="Kim W."/>
        </authorList>
    </citation>
    <scope>NUCLEOTIDE SEQUENCE [LARGE SCALE GENOMIC DNA]</scope>
    <source>
        <tissue evidence="2">Muscle</tissue>
    </source>
</reference>
<feature type="region of interest" description="Disordered" evidence="1">
    <location>
        <begin position="1"/>
        <end position="32"/>
    </location>
</feature>
<keyword evidence="3" id="KW-1185">Reference proteome</keyword>
<accession>A0A5B7H5N5</accession>
<dbReference type="EMBL" id="VSRR010021728">
    <property type="protein sequence ID" value="MPC64174.1"/>
    <property type="molecule type" value="Genomic_DNA"/>
</dbReference>
<sequence>MYDRCKNSSSSDRVNSDWENTSSRGLGNPMPLRGHPLPLLSHALPLPMPLGAHRLPMIATHRKRIN</sequence>
<dbReference type="AlphaFoldDB" id="A0A5B7H5N5"/>
<dbReference type="Proteomes" id="UP000324222">
    <property type="component" value="Unassembled WGS sequence"/>
</dbReference>